<feature type="transmembrane region" description="Helical" evidence="2">
    <location>
        <begin position="759"/>
        <end position="779"/>
    </location>
</feature>
<feature type="region of interest" description="Disordered" evidence="1">
    <location>
        <begin position="1"/>
        <end position="22"/>
    </location>
</feature>
<dbReference type="OrthoDB" id="3271290at2759"/>
<dbReference type="Proteomes" id="UP000027195">
    <property type="component" value="Unassembled WGS sequence"/>
</dbReference>
<feature type="compositionally biased region" description="Low complexity" evidence="1">
    <location>
        <begin position="133"/>
        <end position="148"/>
    </location>
</feature>
<dbReference type="AlphaFoldDB" id="A0A067LWI5"/>
<feature type="compositionally biased region" description="Polar residues" evidence="1">
    <location>
        <begin position="470"/>
        <end position="486"/>
    </location>
</feature>
<feature type="compositionally biased region" description="Low complexity" evidence="1">
    <location>
        <begin position="1"/>
        <end position="13"/>
    </location>
</feature>
<feature type="region of interest" description="Disordered" evidence="1">
    <location>
        <begin position="654"/>
        <end position="674"/>
    </location>
</feature>
<feature type="region of interest" description="Disordered" evidence="1">
    <location>
        <begin position="690"/>
        <end position="744"/>
    </location>
</feature>
<proteinExistence type="predicted"/>
<name>A0A067LWI5_BOTB1</name>
<feature type="compositionally biased region" description="Polar residues" evidence="1">
    <location>
        <begin position="254"/>
        <end position="263"/>
    </location>
</feature>
<sequence>MSTTGASPTTTAPENSGCTASPAHCNHVIVERGVQGGLMLPSTDDSTCSSSPMTTVSTPLENVREHDSESLSPEGASPGCAGNDGGQLAGPRPVDSLEGHPTITNGASPSPRARRSHARANRTCSGGSSPFNSLTSSSRASQLSVLDSEPSDIGLESRIFWKSESPPATPVEKPSLETGVEPRPSHSRTRSAGTSGSIFHEVFDNPPVDLSINVQAPSTDSHVPSASTPLVASRRQDHKLGAAAEGDDPMTDSEPPSTSSTLALTIRPQPEQHEETSGKSMFSRLTKPSWLKIGPQADYHAPEVDPAKFGFESPSSPDSRKSLLPFNFRFMSPNRPSFDNLLPTPTASPCSPSFDSAVCQSSISTPSPFRLSQPLICPTTGGSLPQEKAALITNVADTKSRSLLQGATVLRSGVGATSTPVKWRTSTLPTKISEEKLEFDSFDGSPLPKASKDIDREIDAFFSASHPKRTQGTSLSTRSQRTATVSSRRVYSDHLHQSPIPSLVVSSSPDTPVDPFSPISSVSPLFLSTSPDSSPLRAKTIVSPSPQLAPMRPASSRFENQTATKYPESSPSIFERVHPAEALFYLGFALGPWCWIIGGWLLESDGLIPLVDREGQIIRAHRGCRCTAKSCPGGDNSEKLPQSPQRLDAHLLPANRVPHPPLHPGSFGRGSHPRSSWSSFLTPYGSVDLGTRRPAPRSGTPSTLVQAPHSRQNGSSIYETSEWGAEIPKPRARTGMGNSHNSADRRRPVCMWVSRCRQMALISGVVIVVLIIIAVVVGIRRSHN</sequence>
<organism evidence="3 4">
    <name type="scientific">Botryobasidium botryosum (strain FD-172 SS1)</name>
    <dbReference type="NCBI Taxonomy" id="930990"/>
    <lineage>
        <taxon>Eukaryota</taxon>
        <taxon>Fungi</taxon>
        <taxon>Dikarya</taxon>
        <taxon>Basidiomycota</taxon>
        <taxon>Agaricomycotina</taxon>
        <taxon>Agaricomycetes</taxon>
        <taxon>Cantharellales</taxon>
        <taxon>Botryobasidiaceae</taxon>
        <taxon>Botryobasidium</taxon>
    </lineage>
</organism>
<evidence type="ECO:0000313" key="4">
    <source>
        <dbReference type="Proteomes" id="UP000027195"/>
    </source>
</evidence>
<keyword evidence="4" id="KW-1185">Reference proteome</keyword>
<feature type="compositionally biased region" description="Polar residues" evidence="1">
    <location>
        <begin position="122"/>
        <end position="132"/>
    </location>
</feature>
<keyword evidence="2" id="KW-0812">Transmembrane</keyword>
<evidence type="ECO:0000256" key="2">
    <source>
        <dbReference type="SAM" id="Phobius"/>
    </source>
</evidence>
<dbReference type="EMBL" id="KL198105">
    <property type="protein sequence ID" value="KDQ07549.1"/>
    <property type="molecule type" value="Genomic_DNA"/>
</dbReference>
<evidence type="ECO:0000256" key="1">
    <source>
        <dbReference type="SAM" id="MobiDB-lite"/>
    </source>
</evidence>
<evidence type="ECO:0000313" key="3">
    <source>
        <dbReference type="EMBL" id="KDQ07549.1"/>
    </source>
</evidence>
<protein>
    <submittedName>
        <fullName evidence="3">Uncharacterized protein</fullName>
    </submittedName>
</protein>
<dbReference type="STRING" id="930990.A0A067LWI5"/>
<feature type="compositionally biased region" description="Polar residues" evidence="1">
    <location>
        <begin position="699"/>
        <end position="719"/>
    </location>
</feature>
<keyword evidence="2" id="KW-1133">Transmembrane helix</keyword>
<feature type="compositionally biased region" description="Polar residues" evidence="1">
    <location>
        <begin position="212"/>
        <end position="230"/>
    </location>
</feature>
<reference evidence="4" key="1">
    <citation type="journal article" date="2014" name="Proc. Natl. Acad. Sci. U.S.A.">
        <title>Extensive sampling of basidiomycete genomes demonstrates inadequacy of the white-rot/brown-rot paradigm for wood decay fungi.</title>
        <authorList>
            <person name="Riley R."/>
            <person name="Salamov A.A."/>
            <person name="Brown D.W."/>
            <person name="Nagy L.G."/>
            <person name="Floudas D."/>
            <person name="Held B.W."/>
            <person name="Levasseur A."/>
            <person name="Lombard V."/>
            <person name="Morin E."/>
            <person name="Otillar R."/>
            <person name="Lindquist E.A."/>
            <person name="Sun H."/>
            <person name="LaButti K.M."/>
            <person name="Schmutz J."/>
            <person name="Jabbour D."/>
            <person name="Luo H."/>
            <person name="Baker S.E."/>
            <person name="Pisabarro A.G."/>
            <person name="Walton J.D."/>
            <person name="Blanchette R.A."/>
            <person name="Henrissat B."/>
            <person name="Martin F."/>
            <person name="Cullen D."/>
            <person name="Hibbett D.S."/>
            <person name="Grigoriev I.V."/>
        </authorList>
    </citation>
    <scope>NUCLEOTIDE SEQUENCE [LARGE SCALE GENOMIC DNA]</scope>
    <source>
        <strain evidence="4">FD-172 SS1</strain>
    </source>
</reference>
<dbReference type="HOGENOM" id="CLU_357512_0_0_1"/>
<dbReference type="InParanoid" id="A0A067LWI5"/>
<keyword evidence="2" id="KW-0472">Membrane</keyword>
<feature type="compositionally biased region" description="Low complexity" evidence="1">
    <location>
        <begin position="41"/>
        <end position="55"/>
    </location>
</feature>
<feature type="region of interest" description="Disordered" evidence="1">
    <location>
        <begin position="37"/>
        <end position="282"/>
    </location>
</feature>
<feature type="region of interest" description="Disordered" evidence="1">
    <location>
        <begin position="462"/>
        <end position="486"/>
    </location>
</feature>
<accession>A0A067LWI5</accession>
<gene>
    <name evidence="3" type="ORF">BOTBODRAFT_59945</name>
</gene>